<reference evidence="2 3" key="1">
    <citation type="submission" date="2016-09" db="EMBL/GenBank/DDBJ databases">
        <title>Genomic analysis reveals versatility of anaerobic energy metabolism of Geosporobacter ferrireducens IRF9 of phylum Firmicutes.</title>
        <authorList>
            <person name="Kim S.-J."/>
        </authorList>
    </citation>
    <scope>NUCLEOTIDE SEQUENCE [LARGE SCALE GENOMIC DNA]</scope>
    <source>
        <strain evidence="2 3">IRF9</strain>
    </source>
</reference>
<evidence type="ECO:0000313" key="2">
    <source>
        <dbReference type="EMBL" id="AOT72624.1"/>
    </source>
</evidence>
<protein>
    <submittedName>
        <fullName evidence="2">Peptidase</fullName>
    </submittedName>
</protein>
<dbReference type="PANTHER" id="PTHR36512:SF3">
    <property type="entry name" value="BLR5678 PROTEIN"/>
    <property type="match status" value="1"/>
</dbReference>
<dbReference type="Proteomes" id="UP000095743">
    <property type="component" value="Chromosome"/>
</dbReference>
<dbReference type="SUPFAM" id="SSF56266">
    <property type="entry name" value="DmpA/ArgJ-like"/>
    <property type="match status" value="1"/>
</dbReference>
<dbReference type="OrthoDB" id="9808347at2"/>
<dbReference type="InterPro" id="IPR005321">
    <property type="entry name" value="Peptidase_S58_DmpA"/>
</dbReference>
<dbReference type="RefSeq" id="WP_069980933.1">
    <property type="nucleotide sequence ID" value="NZ_CP017269.1"/>
</dbReference>
<dbReference type="KEGG" id="gfe:Gferi_25555"/>
<dbReference type="STRING" id="1424294.Gferi_25555"/>
<proteinExistence type="inferred from homology"/>
<dbReference type="Pfam" id="PF03576">
    <property type="entry name" value="Peptidase_S58"/>
    <property type="match status" value="1"/>
</dbReference>
<dbReference type="CDD" id="cd02252">
    <property type="entry name" value="nylC_like"/>
    <property type="match status" value="1"/>
</dbReference>
<dbReference type="EMBL" id="CP017269">
    <property type="protein sequence ID" value="AOT72624.1"/>
    <property type="molecule type" value="Genomic_DNA"/>
</dbReference>
<sequence length="320" mass="33786">MREIKLTDIEGVKIGHEQDRDGATGCTVILCEEGAVAGVDVRGGAPGTRETDLLDPMNLIEKIHAVLLSGGSAFGLDAAAGIMQFLEEKKIGFDVGVTRVPIVTGAVLFDLMIGDYGIRPDKAMGYKACQNAYDQAYSEGTIGAGTGATIGKYLGMEYAMKGGIGIYCMQVGSLQIGAVVAVNCMGDVIDPKTGKIIAGILNEDKSGLGNTEEMMIHNYREQKNLFHGNTTIGAVITNAKLTKAQANKIASIAHNGYARTIRPAHTMVDGDTVFVMATGREEADVNVVGILAVKAVEEAIIRGIQKADDLHNIPAISNMK</sequence>
<accession>A0A1D8GPA4</accession>
<dbReference type="GO" id="GO:0004177">
    <property type="term" value="F:aminopeptidase activity"/>
    <property type="evidence" value="ECO:0007669"/>
    <property type="project" value="TreeGrafter"/>
</dbReference>
<evidence type="ECO:0000256" key="1">
    <source>
        <dbReference type="ARBA" id="ARBA00007068"/>
    </source>
</evidence>
<organism evidence="2 3">
    <name type="scientific">Geosporobacter ferrireducens</name>
    <dbReference type="NCBI Taxonomy" id="1424294"/>
    <lineage>
        <taxon>Bacteria</taxon>
        <taxon>Bacillati</taxon>
        <taxon>Bacillota</taxon>
        <taxon>Clostridia</taxon>
        <taxon>Peptostreptococcales</taxon>
        <taxon>Thermotaleaceae</taxon>
        <taxon>Geosporobacter</taxon>
    </lineage>
</organism>
<comment type="similarity">
    <text evidence="1">Belongs to the peptidase S58 family.</text>
</comment>
<evidence type="ECO:0000313" key="3">
    <source>
        <dbReference type="Proteomes" id="UP000095743"/>
    </source>
</evidence>
<dbReference type="InterPro" id="IPR016117">
    <property type="entry name" value="ArgJ-like_dom_sf"/>
</dbReference>
<dbReference type="AlphaFoldDB" id="A0A1D8GPA4"/>
<name>A0A1D8GPA4_9FIRM</name>
<gene>
    <name evidence="2" type="ORF">Gferi_25555</name>
</gene>
<dbReference type="Gene3D" id="3.60.70.12">
    <property type="entry name" value="L-amino peptidase D-ALA esterase/amidase"/>
    <property type="match status" value="1"/>
</dbReference>
<dbReference type="PANTHER" id="PTHR36512">
    <property type="entry name" value="D-AMINOPEPTIDASE"/>
    <property type="match status" value="1"/>
</dbReference>
<keyword evidence="3" id="KW-1185">Reference proteome</keyword>